<reference evidence="9 10" key="1">
    <citation type="submission" date="2018-08" db="EMBL/GenBank/DDBJ databases">
        <title>Genomic Encyclopedia of Type Strains, Phase IV (KMG-IV): sequencing the most valuable type-strain genomes for metagenomic binning, comparative biology and taxonomic classification.</title>
        <authorList>
            <person name="Goeker M."/>
        </authorList>
    </citation>
    <scope>NUCLEOTIDE SEQUENCE [LARGE SCALE GENOMIC DNA]</scope>
    <source>
        <strain evidence="9 10">DSM 25527</strain>
    </source>
</reference>
<evidence type="ECO:0000256" key="5">
    <source>
        <dbReference type="ARBA" id="ARBA00022801"/>
    </source>
</evidence>
<evidence type="ECO:0000256" key="7">
    <source>
        <dbReference type="ARBA" id="ARBA00038093"/>
    </source>
</evidence>
<gene>
    <name evidence="9" type="ORF">DFR49_1445</name>
</gene>
<comment type="caution">
    <text evidence="9">The sequence shown here is derived from an EMBL/GenBank/DDBJ whole genome shotgun (WGS) entry which is preliminary data.</text>
</comment>
<keyword evidence="2" id="KW-1277">Toxin-antitoxin system</keyword>
<keyword evidence="5" id="KW-0378">Hydrolase</keyword>
<keyword evidence="10" id="KW-1185">Reference proteome</keyword>
<dbReference type="Proteomes" id="UP000266568">
    <property type="component" value="Unassembled WGS sequence"/>
</dbReference>
<evidence type="ECO:0000256" key="3">
    <source>
        <dbReference type="ARBA" id="ARBA00022722"/>
    </source>
</evidence>
<keyword evidence="3" id="KW-0540">Nuclease</keyword>
<dbReference type="GO" id="GO:0046872">
    <property type="term" value="F:metal ion binding"/>
    <property type="evidence" value="ECO:0007669"/>
    <property type="project" value="UniProtKB-KW"/>
</dbReference>
<dbReference type="GO" id="GO:0016787">
    <property type="term" value="F:hydrolase activity"/>
    <property type="evidence" value="ECO:0007669"/>
    <property type="project" value="UniProtKB-KW"/>
</dbReference>
<dbReference type="GO" id="GO:0004519">
    <property type="term" value="F:endonuclease activity"/>
    <property type="evidence" value="ECO:0007669"/>
    <property type="project" value="UniProtKB-KW"/>
</dbReference>
<sequence length="135" mass="15014">MNSIGKESCSVVDDPRFLLDTNILIYIAAGASEELRRRVEQCMPGMAVTSTLCVAEALFGMDEEEALAEVLQVFEALPFDLEAARVFPTIPFRRGRLDRLIAAQALSRDLTIVTNNERDFADVPGLRVENWTVPL</sequence>
<dbReference type="InterPro" id="IPR002716">
    <property type="entry name" value="PIN_dom"/>
</dbReference>
<evidence type="ECO:0000256" key="6">
    <source>
        <dbReference type="ARBA" id="ARBA00022842"/>
    </source>
</evidence>
<name>A0A397PHZ0_9SPHN</name>
<feature type="domain" description="PIN" evidence="8">
    <location>
        <begin position="18"/>
        <end position="125"/>
    </location>
</feature>
<evidence type="ECO:0000256" key="1">
    <source>
        <dbReference type="ARBA" id="ARBA00001946"/>
    </source>
</evidence>
<evidence type="ECO:0000259" key="8">
    <source>
        <dbReference type="Pfam" id="PF01850"/>
    </source>
</evidence>
<dbReference type="PANTHER" id="PTHR33653:SF1">
    <property type="entry name" value="RIBONUCLEASE VAPC2"/>
    <property type="match status" value="1"/>
</dbReference>
<dbReference type="AlphaFoldDB" id="A0A397PHZ0"/>
<proteinExistence type="inferred from homology"/>
<dbReference type="Pfam" id="PF01850">
    <property type="entry name" value="PIN"/>
    <property type="match status" value="1"/>
</dbReference>
<evidence type="ECO:0000256" key="2">
    <source>
        <dbReference type="ARBA" id="ARBA00022649"/>
    </source>
</evidence>
<comment type="cofactor">
    <cofactor evidence="1">
        <name>Mg(2+)</name>
        <dbReference type="ChEBI" id="CHEBI:18420"/>
    </cofactor>
</comment>
<dbReference type="SUPFAM" id="SSF88723">
    <property type="entry name" value="PIN domain-like"/>
    <property type="match status" value="1"/>
</dbReference>
<comment type="similarity">
    <text evidence="7">Belongs to the PINc/VapC protein family.</text>
</comment>
<keyword evidence="6" id="KW-0460">Magnesium</keyword>
<accession>A0A397PHZ0</accession>
<dbReference type="InterPro" id="IPR050556">
    <property type="entry name" value="Type_II_TA_system_RNase"/>
</dbReference>
<keyword evidence="9" id="KW-0255">Endonuclease</keyword>
<dbReference type="EMBL" id="QXDC01000002">
    <property type="protein sequence ID" value="RIA46885.1"/>
    <property type="molecule type" value="Genomic_DNA"/>
</dbReference>
<keyword evidence="4" id="KW-0479">Metal-binding</keyword>
<dbReference type="CDD" id="cd18736">
    <property type="entry name" value="PIN_CcVapC1-like"/>
    <property type="match status" value="1"/>
</dbReference>
<evidence type="ECO:0000256" key="4">
    <source>
        <dbReference type="ARBA" id="ARBA00022723"/>
    </source>
</evidence>
<protein>
    <submittedName>
        <fullName evidence="9">tRNA(fMet)-specific endonuclease VapC</fullName>
    </submittedName>
</protein>
<dbReference type="PANTHER" id="PTHR33653">
    <property type="entry name" value="RIBONUCLEASE VAPC2"/>
    <property type="match status" value="1"/>
</dbReference>
<dbReference type="InterPro" id="IPR029060">
    <property type="entry name" value="PIN-like_dom_sf"/>
</dbReference>
<dbReference type="Gene3D" id="3.40.50.1010">
    <property type="entry name" value="5'-nuclease"/>
    <property type="match status" value="1"/>
</dbReference>
<organism evidence="9 10">
    <name type="scientific">Hephaestia caeni</name>
    <dbReference type="NCBI Taxonomy" id="645617"/>
    <lineage>
        <taxon>Bacteria</taxon>
        <taxon>Pseudomonadati</taxon>
        <taxon>Pseudomonadota</taxon>
        <taxon>Alphaproteobacteria</taxon>
        <taxon>Sphingomonadales</taxon>
        <taxon>Sphingomonadaceae</taxon>
        <taxon>Hephaestia</taxon>
    </lineage>
</organism>
<evidence type="ECO:0000313" key="9">
    <source>
        <dbReference type="EMBL" id="RIA46885.1"/>
    </source>
</evidence>
<evidence type="ECO:0000313" key="10">
    <source>
        <dbReference type="Proteomes" id="UP000266568"/>
    </source>
</evidence>